<dbReference type="Proteomes" id="UP000318102">
    <property type="component" value="Unassembled WGS sequence"/>
</dbReference>
<dbReference type="InterPro" id="IPR051081">
    <property type="entry name" value="HTH_MetalResp_TranReg"/>
</dbReference>
<dbReference type="NCBIfam" id="NF033788">
    <property type="entry name" value="HTH_metalloreg"/>
    <property type="match status" value="1"/>
</dbReference>
<comment type="caution">
    <text evidence="5">The sequence shown here is derived from an EMBL/GenBank/DDBJ whole genome shotgun (WGS) entry which is preliminary data.</text>
</comment>
<dbReference type="PRINTS" id="PR00778">
    <property type="entry name" value="HTHARSR"/>
</dbReference>
<evidence type="ECO:0000256" key="2">
    <source>
        <dbReference type="ARBA" id="ARBA00023125"/>
    </source>
</evidence>
<dbReference type="GO" id="GO:0003677">
    <property type="term" value="F:DNA binding"/>
    <property type="evidence" value="ECO:0007669"/>
    <property type="project" value="UniProtKB-KW"/>
</dbReference>
<dbReference type="CDD" id="cd00090">
    <property type="entry name" value="HTH_ARSR"/>
    <property type="match status" value="1"/>
</dbReference>
<keyword evidence="2" id="KW-0238">DNA-binding</keyword>
<evidence type="ECO:0000313" key="5">
    <source>
        <dbReference type="EMBL" id="TVX92879.1"/>
    </source>
</evidence>
<evidence type="ECO:0000256" key="3">
    <source>
        <dbReference type="ARBA" id="ARBA00023163"/>
    </source>
</evidence>
<keyword evidence="6" id="KW-1185">Reference proteome</keyword>
<dbReference type="InterPro" id="IPR036388">
    <property type="entry name" value="WH-like_DNA-bd_sf"/>
</dbReference>
<gene>
    <name evidence="5" type="ORF">FPZ44_07315</name>
</gene>
<dbReference type="SMART" id="SM00418">
    <property type="entry name" value="HTH_ARSR"/>
    <property type="match status" value="1"/>
</dbReference>
<reference evidence="5 6" key="1">
    <citation type="submission" date="2019-07" db="EMBL/GenBank/DDBJ databases">
        <authorList>
            <person name="Kim J."/>
        </authorList>
    </citation>
    <scope>NUCLEOTIDE SEQUENCE [LARGE SCALE GENOMIC DNA]</scope>
    <source>
        <strain evidence="5 6">N4</strain>
    </source>
</reference>
<dbReference type="AlphaFoldDB" id="A0A559IZ17"/>
<dbReference type="InterPro" id="IPR011991">
    <property type="entry name" value="ArsR-like_HTH"/>
</dbReference>
<keyword evidence="1" id="KW-0805">Transcription regulation</keyword>
<evidence type="ECO:0000259" key="4">
    <source>
        <dbReference type="PROSITE" id="PS50987"/>
    </source>
</evidence>
<dbReference type="GO" id="GO:0003700">
    <property type="term" value="F:DNA-binding transcription factor activity"/>
    <property type="evidence" value="ECO:0007669"/>
    <property type="project" value="InterPro"/>
</dbReference>
<evidence type="ECO:0000313" key="6">
    <source>
        <dbReference type="Proteomes" id="UP000318102"/>
    </source>
</evidence>
<dbReference type="SUPFAM" id="SSF46785">
    <property type="entry name" value="Winged helix' DNA-binding domain"/>
    <property type="match status" value="1"/>
</dbReference>
<dbReference type="Pfam" id="PF01022">
    <property type="entry name" value="HTH_5"/>
    <property type="match status" value="1"/>
</dbReference>
<evidence type="ECO:0000256" key="1">
    <source>
        <dbReference type="ARBA" id="ARBA00023015"/>
    </source>
</evidence>
<sequence length="349" mass="40797">MVNNHAAIPLNTSSSITVELLAALFRLTNHDQLVPQHPSMQLHQDNQLNQYIQEAQLKLPKDTLEQIQLFFHQDNSCGTSVLPTIIRNNMTIENLFQWIEQMPSNELFLQFLNYSLDPEISTISELTTSNILERLEQTTLPEKDRWKMLYFFADPDRMKSKYLELLNIFYNIVFKFWEDELTARLEQSLLRLRQMIQENGVKQLNKALRTDIVPNTMNDLPIHVFPSYFMNTAAFIYDNEEGFICLLGINRLDMISKHDITHQQIGDSLKVLSDEKRIHIIQLLNRAPRYGHELAKELNLTNSTISHHLNSLTTTGFVKAIRQENKVYYHTDKERIAEILQNLTQLLTE</sequence>
<dbReference type="EMBL" id="VNJK01000001">
    <property type="protein sequence ID" value="TVX92879.1"/>
    <property type="molecule type" value="Genomic_DNA"/>
</dbReference>
<protein>
    <submittedName>
        <fullName evidence="5">Winged helix-turn-helix transcriptional regulator</fullName>
    </submittedName>
</protein>
<organism evidence="5 6">
    <name type="scientific">Paenibacillus agilis</name>
    <dbReference type="NCBI Taxonomy" id="3020863"/>
    <lineage>
        <taxon>Bacteria</taxon>
        <taxon>Bacillati</taxon>
        <taxon>Bacillota</taxon>
        <taxon>Bacilli</taxon>
        <taxon>Bacillales</taxon>
        <taxon>Paenibacillaceae</taxon>
        <taxon>Paenibacillus</taxon>
    </lineage>
</organism>
<dbReference type="PROSITE" id="PS50987">
    <property type="entry name" value="HTH_ARSR_2"/>
    <property type="match status" value="1"/>
</dbReference>
<proteinExistence type="predicted"/>
<dbReference type="InterPro" id="IPR001845">
    <property type="entry name" value="HTH_ArsR_DNA-bd_dom"/>
</dbReference>
<name>A0A559IZ17_9BACL</name>
<dbReference type="PANTHER" id="PTHR33154">
    <property type="entry name" value="TRANSCRIPTIONAL REGULATOR, ARSR FAMILY"/>
    <property type="match status" value="1"/>
</dbReference>
<dbReference type="InterPro" id="IPR036390">
    <property type="entry name" value="WH_DNA-bd_sf"/>
</dbReference>
<accession>A0A559IZ17</accession>
<feature type="domain" description="HTH arsR-type" evidence="4">
    <location>
        <begin position="257"/>
        <end position="349"/>
    </location>
</feature>
<dbReference type="Gene3D" id="1.10.10.10">
    <property type="entry name" value="Winged helix-like DNA-binding domain superfamily/Winged helix DNA-binding domain"/>
    <property type="match status" value="1"/>
</dbReference>
<keyword evidence="3" id="KW-0804">Transcription</keyword>
<dbReference type="OrthoDB" id="9781958at2"/>
<dbReference type="PANTHER" id="PTHR33154:SF38">
    <property type="entry name" value="HTH ARSR-TYPE DOMAIN-CONTAINING PROTEIN"/>
    <property type="match status" value="1"/>
</dbReference>